<evidence type="ECO:0000256" key="1">
    <source>
        <dbReference type="ARBA" id="ARBA00004651"/>
    </source>
</evidence>
<feature type="transmembrane region" description="Helical" evidence="7">
    <location>
        <begin position="20"/>
        <end position="49"/>
    </location>
</feature>
<dbReference type="RefSeq" id="WP_069869454.1">
    <property type="nucleotide sequence ID" value="NZ_BAAAHF010000031.1"/>
</dbReference>
<keyword evidence="6 7" id="KW-0472">Membrane</keyword>
<evidence type="ECO:0000256" key="3">
    <source>
        <dbReference type="ARBA" id="ARBA00022475"/>
    </source>
</evidence>
<dbReference type="PROSITE" id="PS50928">
    <property type="entry name" value="ABC_TM1"/>
    <property type="match status" value="1"/>
</dbReference>
<keyword evidence="2 7" id="KW-0813">Transport</keyword>
<dbReference type="EMBL" id="LJIW01000001">
    <property type="protein sequence ID" value="PNG94366.1"/>
    <property type="molecule type" value="Genomic_DNA"/>
</dbReference>
<keyword evidence="5 7" id="KW-1133">Transmembrane helix</keyword>
<dbReference type="PANTHER" id="PTHR30193:SF37">
    <property type="entry name" value="INNER MEMBRANE ABC TRANSPORTER PERMEASE PROTEIN YCJO"/>
    <property type="match status" value="1"/>
</dbReference>
<dbReference type="InterPro" id="IPR051393">
    <property type="entry name" value="ABC_transporter_permease"/>
</dbReference>
<dbReference type="GeneID" id="303175426"/>
<dbReference type="GO" id="GO:0005886">
    <property type="term" value="C:plasma membrane"/>
    <property type="evidence" value="ECO:0007669"/>
    <property type="project" value="UniProtKB-SubCell"/>
</dbReference>
<feature type="transmembrane region" description="Helical" evidence="7">
    <location>
        <begin position="163"/>
        <end position="189"/>
    </location>
</feature>
<keyword evidence="4 7" id="KW-0812">Transmembrane</keyword>
<comment type="caution">
    <text evidence="9">The sequence shown here is derived from an EMBL/GenBank/DDBJ whole genome shotgun (WGS) entry which is preliminary data.</text>
</comment>
<evidence type="ECO:0000256" key="2">
    <source>
        <dbReference type="ARBA" id="ARBA00022448"/>
    </source>
</evidence>
<comment type="subcellular location">
    <subcellularLocation>
        <location evidence="1 7">Cell membrane</location>
        <topology evidence="1 7">Multi-pass membrane protein</topology>
    </subcellularLocation>
</comment>
<keyword evidence="10" id="KW-1185">Reference proteome</keyword>
<feature type="transmembrane region" description="Helical" evidence="7">
    <location>
        <begin position="210"/>
        <end position="229"/>
    </location>
</feature>
<evidence type="ECO:0000256" key="7">
    <source>
        <dbReference type="RuleBase" id="RU363032"/>
    </source>
</evidence>
<dbReference type="InterPro" id="IPR000515">
    <property type="entry name" value="MetI-like"/>
</dbReference>
<proteinExistence type="inferred from homology"/>
<feature type="transmembrane region" description="Helical" evidence="7">
    <location>
        <begin position="274"/>
        <end position="294"/>
    </location>
</feature>
<evidence type="ECO:0000313" key="9">
    <source>
        <dbReference type="EMBL" id="PNG94366.1"/>
    </source>
</evidence>
<dbReference type="GO" id="GO:0055085">
    <property type="term" value="P:transmembrane transport"/>
    <property type="evidence" value="ECO:0007669"/>
    <property type="project" value="InterPro"/>
</dbReference>
<feature type="transmembrane region" description="Helical" evidence="7">
    <location>
        <begin position="83"/>
        <end position="104"/>
    </location>
</feature>
<organism evidence="9 10">
    <name type="scientific">Streptomyces malaysiensis</name>
    <dbReference type="NCBI Taxonomy" id="92644"/>
    <lineage>
        <taxon>Bacteria</taxon>
        <taxon>Bacillati</taxon>
        <taxon>Actinomycetota</taxon>
        <taxon>Actinomycetes</taxon>
        <taxon>Kitasatosporales</taxon>
        <taxon>Streptomycetaceae</taxon>
        <taxon>Streptomyces</taxon>
        <taxon>Streptomyces violaceusniger group</taxon>
    </lineage>
</organism>
<reference evidence="9 10" key="1">
    <citation type="submission" date="2015-09" db="EMBL/GenBank/DDBJ databases">
        <title>Genome sequence, genome mining and natural product profiling of a biocontrol bacterium Streptomyces malaysiensis F913.</title>
        <authorList>
            <person name="Xu Y."/>
            <person name="Wei J."/>
            <person name="Xie J."/>
            <person name="Li T."/>
            <person name="Zhou Z."/>
        </authorList>
    </citation>
    <scope>NUCLEOTIDE SEQUENCE [LARGE SCALE GENOMIC DNA]</scope>
    <source>
        <strain evidence="9 10">F913</strain>
    </source>
</reference>
<evidence type="ECO:0000256" key="6">
    <source>
        <dbReference type="ARBA" id="ARBA00023136"/>
    </source>
</evidence>
<evidence type="ECO:0000256" key="5">
    <source>
        <dbReference type="ARBA" id="ARBA00022989"/>
    </source>
</evidence>
<feature type="transmembrane region" description="Helical" evidence="7">
    <location>
        <begin position="116"/>
        <end position="133"/>
    </location>
</feature>
<evidence type="ECO:0000259" key="8">
    <source>
        <dbReference type="PROSITE" id="PS50928"/>
    </source>
</evidence>
<accession>A0A2J7Z280</accession>
<gene>
    <name evidence="9" type="ORF">SMF913_10391</name>
</gene>
<dbReference type="Proteomes" id="UP000236520">
    <property type="component" value="Unassembled WGS sequence"/>
</dbReference>
<keyword evidence="3" id="KW-1003">Cell membrane</keyword>
<dbReference type="Gene3D" id="1.10.3720.10">
    <property type="entry name" value="MetI-like"/>
    <property type="match status" value="1"/>
</dbReference>
<dbReference type="Pfam" id="PF00528">
    <property type="entry name" value="BPD_transp_1"/>
    <property type="match status" value="1"/>
</dbReference>
<dbReference type="InterPro" id="IPR035906">
    <property type="entry name" value="MetI-like_sf"/>
</dbReference>
<protein>
    <recommendedName>
        <fullName evidence="8">ABC transmembrane type-1 domain-containing protein</fullName>
    </recommendedName>
</protein>
<name>A0A2J7Z280_STRMQ</name>
<evidence type="ECO:0000313" key="10">
    <source>
        <dbReference type="Proteomes" id="UP000236520"/>
    </source>
</evidence>
<dbReference type="SUPFAM" id="SSF161098">
    <property type="entry name" value="MetI-like"/>
    <property type="match status" value="1"/>
</dbReference>
<comment type="similarity">
    <text evidence="7">Belongs to the binding-protein-dependent transport system permease family.</text>
</comment>
<dbReference type="CDD" id="cd06261">
    <property type="entry name" value="TM_PBP2"/>
    <property type="match status" value="1"/>
</dbReference>
<evidence type="ECO:0000256" key="4">
    <source>
        <dbReference type="ARBA" id="ARBA00022692"/>
    </source>
</evidence>
<feature type="domain" description="ABC transmembrane type-1" evidence="8">
    <location>
        <begin position="79"/>
        <end position="293"/>
    </location>
</feature>
<dbReference type="PANTHER" id="PTHR30193">
    <property type="entry name" value="ABC TRANSPORTER PERMEASE PROTEIN"/>
    <property type="match status" value="1"/>
</dbReference>
<dbReference type="AlphaFoldDB" id="A0A2J7Z280"/>
<sequence length="304" mass="33160">MTALLDASVPRRLRTPRRYVPALLVTPAATFLMVFFIVPLSTVMALTLFDYQPLTRSIRFVGLRNWDRILTSPELQQATLNTLLYAMLTVPVIVGLSLLAALGIHALPRWGGLWRTVYFLPTIATMAAMSVVWRRLFYPGTGLVDSTIGRLTGATDWLHSTTLALPAIAVIGSWAGIGSSMVMFLAGLSSVPRHLHEAGRLDGAGPWHRFWHITWPALGPSTMFALIIATRDALRVFDQVHVMTDGGPLGATETLADLQWRYGVSYLDIGSGSIVNTVLLGLVLVTVAAQYLAGGRRLERAGAR</sequence>